<dbReference type="GO" id="GO:0042597">
    <property type="term" value="C:periplasmic space"/>
    <property type="evidence" value="ECO:0007669"/>
    <property type="project" value="UniProtKB-SubCell"/>
</dbReference>
<name>A0A8J6NCS3_9BACT</name>
<comment type="similarity">
    <text evidence="2">Belongs to the bacterial solute-binding protein SsuA/TauA family.</text>
</comment>
<dbReference type="EMBL" id="JACNJZ010000076">
    <property type="protein sequence ID" value="MBC8317217.1"/>
    <property type="molecule type" value="Genomic_DNA"/>
</dbReference>
<dbReference type="PANTHER" id="PTHR30024:SF47">
    <property type="entry name" value="TAURINE-BINDING PERIPLASMIC PROTEIN"/>
    <property type="match status" value="1"/>
</dbReference>
<sequence length="371" mass="41333">MAGASSKFTRRKFVQLGGAALTSLSLTSGFPNIVSAKPKSIVRIGVFSPSHCSSPMLYADLAGYYKEHGLQVEIIFSPSMSKLARGIITGDLHFGQLMVPMTIAAHTGSGPFAKENTPLVSPLWAGTNGGAMVVRNDSSIRLPGDLKGKRIGIHSRYLFHYLIIIELFERYGINPSKDVTLKIIDIENMVKALEDDEIDAFINPEPISSAAVSRGQGRDFLLTKDLWFRHPCCCLASKRSLFENDPTLFRDVVTATLRSTLELNETSTRDLRLKMIWERIPQFQEFPFEVIQSAFTPGRSDFEPFPYQSSAKVVAQLLQKNGLMPTTFSAEKTVADIFLSDYTRKLMHSLRASSIPDSNIRAEWVVGRRYD</sequence>
<reference evidence="5 6" key="1">
    <citation type="submission" date="2020-08" db="EMBL/GenBank/DDBJ databases">
        <title>Bridging the membrane lipid divide: bacteria of the FCB group superphylum have the potential to synthesize archaeal ether lipids.</title>
        <authorList>
            <person name="Villanueva L."/>
            <person name="Von Meijenfeldt F.A.B."/>
            <person name="Westbye A.B."/>
            <person name="Yadav S."/>
            <person name="Hopmans E.C."/>
            <person name="Dutilh B.E."/>
            <person name="Sinninghe Damste J.S."/>
        </authorList>
    </citation>
    <scope>NUCLEOTIDE SEQUENCE [LARGE SCALE GENOMIC DNA]</scope>
    <source>
        <strain evidence="5">NIOZ-UU47</strain>
    </source>
</reference>
<dbReference type="Proteomes" id="UP000614424">
    <property type="component" value="Unassembled WGS sequence"/>
</dbReference>
<evidence type="ECO:0000256" key="4">
    <source>
        <dbReference type="ARBA" id="ARBA00023014"/>
    </source>
</evidence>
<gene>
    <name evidence="5" type="ORF">H8E41_04885</name>
</gene>
<evidence type="ECO:0000256" key="3">
    <source>
        <dbReference type="ARBA" id="ARBA00022729"/>
    </source>
</evidence>
<dbReference type="Gene3D" id="3.40.190.10">
    <property type="entry name" value="Periplasmic binding protein-like II"/>
    <property type="match status" value="2"/>
</dbReference>
<comment type="subcellular location">
    <subcellularLocation>
        <location evidence="1">Periplasm</location>
    </subcellularLocation>
</comment>
<organism evidence="5 6">
    <name type="scientific">Candidatus Desulfobia pelagia</name>
    <dbReference type="NCBI Taxonomy" id="2841692"/>
    <lineage>
        <taxon>Bacteria</taxon>
        <taxon>Pseudomonadati</taxon>
        <taxon>Thermodesulfobacteriota</taxon>
        <taxon>Desulfobulbia</taxon>
        <taxon>Desulfobulbales</taxon>
        <taxon>Desulfobulbaceae</taxon>
        <taxon>Candidatus Desulfobia</taxon>
    </lineage>
</organism>
<dbReference type="SUPFAM" id="SSF53850">
    <property type="entry name" value="Periplasmic binding protein-like II"/>
    <property type="match status" value="1"/>
</dbReference>
<evidence type="ECO:0000256" key="1">
    <source>
        <dbReference type="ARBA" id="ARBA00004418"/>
    </source>
</evidence>
<dbReference type="AlphaFoldDB" id="A0A8J6NCS3"/>
<dbReference type="InterPro" id="IPR006311">
    <property type="entry name" value="TAT_signal"/>
</dbReference>
<accession>A0A8J6NCS3</accession>
<keyword evidence="4" id="KW-0479">Metal-binding</keyword>
<keyword evidence="4" id="KW-0408">Iron</keyword>
<dbReference type="Pfam" id="PF13379">
    <property type="entry name" value="NMT1_2"/>
    <property type="match status" value="1"/>
</dbReference>
<comment type="caution">
    <text evidence="5">The sequence shown here is derived from an EMBL/GenBank/DDBJ whole genome shotgun (WGS) entry which is preliminary data.</text>
</comment>
<evidence type="ECO:0000256" key="2">
    <source>
        <dbReference type="ARBA" id="ARBA00010742"/>
    </source>
</evidence>
<keyword evidence="4" id="KW-0411">Iron-sulfur</keyword>
<evidence type="ECO:0000313" key="6">
    <source>
        <dbReference type="Proteomes" id="UP000614424"/>
    </source>
</evidence>
<proteinExistence type="inferred from homology"/>
<dbReference type="GO" id="GO:0051536">
    <property type="term" value="F:iron-sulfur cluster binding"/>
    <property type="evidence" value="ECO:0007669"/>
    <property type="project" value="UniProtKB-KW"/>
</dbReference>
<dbReference type="PANTHER" id="PTHR30024">
    <property type="entry name" value="ALIPHATIC SULFONATES-BINDING PROTEIN-RELATED"/>
    <property type="match status" value="1"/>
</dbReference>
<evidence type="ECO:0000313" key="5">
    <source>
        <dbReference type="EMBL" id="MBC8317217.1"/>
    </source>
</evidence>
<keyword evidence="3" id="KW-0732">Signal</keyword>
<dbReference type="PROSITE" id="PS51318">
    <property type="entry name" value="TAT"/>
    <property type="match status" value="1"/>
</dbReference>
<protein>
    <submittedName>
        <fullName evidence="5">ABC transporter substrate-binding protein</fullName>
    </submittedName>
</protein>